<dbReference type="AlphaFoldDB" id="A0AAW1UJ64"/>
<protein>
    <recommendedName>
        <fullName evidence="4">DDB1- and CUL4-associated factor 11</fullName>
    </recommendedName>
</protein>
<evidence type="ECO:0000256" key="1">
    <source>
        <dbReference type="PROSITE-ProRule" id="PRU00221"/>
    </source>
</evidence>
<dbReference type="PROSITE" id="PS50294">
    <property type="entry name" value="WD_REPEATS_REGION"/>
    <property type="match status" value="2"/>
</dbReference>
<dbReference type="GO" id="GO:0080008">
    <property type="term" value="C:Cul4-RING E3 ubiquitin ligase complex"/>
    <property type="evidence" value="ECO:0007669"/>
    <property type="project" value="TreeGrafter"/>
</dbReference>
<dbReference type="PANTHER" id="PTHR19847">
    <property type="entry name" value="DDB1- AND CUL4-ASSOCIATED FACTOR 11"/>
    <property type="match status" value="1"/>
</dbReference>
<gene>
    <name evidence="2" type="ORF">WA026_013058</name>
</gene>
<name>A0AAW1UJ64_9CUCU</name>
<organism evidence="2 3">
    <name type="scientific">Henosepilachna vigintioctopunctata</name>
    <dbReference type="NCBI Taxonomy" id="420089"/>
    <lineage>
        <taxon>Eukaryota</taxon>
        <taxon>Metazoa</taxon>
        <taxon>Ecdysozoa</taxon>
        <taxon>Arthropoda</taxon>
        <taxon>Hexapoda</taxon>
        <taxon>Insecta</taxon>
        <taxon>Pterygota</taxon>
        <taxon>Neoptera</taxon>
        <taxon>Endopterygota</taxon>
        <taxon>Coleoptera</taxon>
        <taxon>Polyphaga</taxon>
        <taxon>Cucujiformia</taxon>
        <taxon>Coccinelloidea</taxon>
        <taxon>Coccinellidae</taxon>
        <taxon>Epilachninae</taxon>
        <taxon>Epilachnini</taxon>
        <taxon>Henosepilachna</taxon>
    </lineage>
</organism>
<dbReference type="Proteomes" id="UP001431783">
    <property type="component" value="Unassembled WGS sequence"/>
</dbReference>
<dbReference type="PANTHER" id="PTHR19847:SF7">
    <property type="entry name" value="DDB1- AND CUL4-ASSOCIATED FACTOR 11"/>
    <property type="match status" value="1"/>
</dbReference>
<evidence type="ECO:0008006" key="4">
    <source>
        <dbReference type="Google" id="ProtNLM"/>
    </source>
</evidence>
<keyword evidence="3" id="KW-1185">Reference proteome</keyword>
<dbReference type="EMBL" id="JARQZJ010000066">
    <property type="protein sequence ID" value="KAK9880734.1"/>
    <property type="molecule type" value="Genomic_DNA"/>
</dbReference>
<dbReference type="GO" id="GO:0043161">
    <property type="term" value="P:proteasome-mediated ubiquitin-dependent protein catabolic process"/>
    <property type="evidence" value="ECO:0007669"/>
    <property type="project" value="TreeGrafter"/>
</dbReference>
<sequence>MGSEMSEGAETAKNRSNVDVLKKSDFYKCTRNAAGLNEPKDRRNDRIESLVYLLRNREVGKSSPYMNMTFGNKCKIANRFLPNRGVEIDYYNGKVFCGIYNKDGSRYLTGSQDRRLRLYKSDDCSYQLLSTFAATDVGWSIIDVAFSPDQKSFAYSTWSSYLHICPVDGDLEKLDALPLVENGRRFCVFSFAFSGDNREVLAAANDGCLYVYDREHSSKVAKVRAHHYDANCVTYADETSNIIYTAGDDGLIKVWDRRTLRENPSVGVGILAGHADGITYLDSRGDGRFLISNSKDQSIKLWDIRQFTKEEDVSEAVCFVSNMNWDYRWQEVPKKLINSHKSKLPGDTSVMTYKGHAVTKTLIRCRFSPMENTGQQFIYTGSGTGHVVVYNALTGKIVQRYKAHRSCVRDIHWHPQRMEYMTASWDCLLKRWTYQHDFEDGEEIFSKTDDNYVITNNGSLQKIRRSLRLANNRNNIGESVM</sequence>
<evidence type="ECO:0000313" key="3">
    <source>
        <dbReference type="Proteomes" id="UP001431783"/>
    </source>
</evidence>
<dbReference type="InterPro" id="IPR036322">
    <property type="entry name" value="WD40_repeat_dom_sf"/>
</dbReference>
<comment type="caution">
    <text evidence="2">The sequence shown here is derived from an EMBL/GenBank/DDBJ whole genome shotgun (WGS) entry which is preliminary data.</text>
</comment>
<dbReference type="InterPro" id="IPR001680">
    <property type="entry name" value="WD40_rpt"/>
</dbReference>
<keyword evidence="1" id="KW-0853">WD repeat</keyword>
<feature type="repeat" description="WD" evidence="1">
    <location>
        <begin position="271"/>
        <end position="305"/>
    </location>
</feature>
<dbReference type="SMART" id="SM00320">
    <property type="entry name" value="WD40"/>
    <property type="match status" value="7"/>
</dbReference>
<dbReference type="Pfam" id="PF00400">
    <property type="entry name" value="WD40"/>
    <property type="match status" value="3"/>
</dbReference>
<dbReference type="SUPFAM" id="SSF50978">
    <property type="entry name" value="WD40 repeat-like"/>
    <property type="match status" value="1"/>
</dbReference>
<feature type="repeat" description="WD" evidence="1">
    <location>
        <begin position="223"/>
        <end position="265"/>
    </location>
</feature>
<evidence type="ECO:0000313" key="2">
    <source>
        <dbReference type="EMBL" id="KAK9880734.1"/>
    </source>
</evidence>
<reference evidence="2 3" key="1">
    <citation type="submission" date="2023-03" db="EMBL/GenBank/DDBJ databases">
        <title>Genome insight into feeding habits of ladybird beetles.</title>
        <authorList>
            <person name="Li H.-S."/>
            <person name="Huang Y.-H."/>
            <person name="Pang H."/>
        </authorList>
    </citation>
    <scope>NUCLEOTIDE SEQUENCE [LARGE SCALE GENOMIC DNA]</scope>
    <source>
        <strain evidence="2">SYSU_2023b</strain>
        <tissue evidence="2">Whole body</tissue>
    </source>
</reference>
<dbReference type="InterPro" id="IPR051859">
    <property type="entry name" value="DCAF"/>
</dbReference>
<dbReference type="PROSITE" id="PS50082">
    <property type="entry name" value="WD_REPEATS_2"/>
    <property type="match status" value="2"/>
</dbReference>
<dbReference type="InterPro" id="IPR015943">
    <property type="entry name" value="WD40/YVTN_repeat-like_dom_sf"/>
</dbReference>
<proteinExistence type="predicted"/>
<accession>A0AAW1UJ64</accession>
<dbReference type="Gene3D" id="2.130.10.10">
    <property type="entry name" value="YVTN repeat-like/Quinoprotein amine dehydrogenase"/>
    <property type="match status" value="3"/>
</dbReference>